<evidence type="ECO:0000256" key="6">
    <source>
        <dbReference type="ARBA" id="ARBA00030388"/>
    </source>
</evidence>
<dbReference type="PANTHER" id="PTHR38039">
    <property type="entry name" value="TOXIN YOEB"/>
    <property type="match status" value="1"/>
</dbReference>
<keyword evidence="4" id="KW-0255">Endonuclease</keyword>
<dbReference type="NCBIfam" id="TIGR02116">
    <property type="entry name" value="toxin_Txe_YoeB"/>
    <property type="match status" value="1"/>
</dbReference>
<reference evidence="8" key="1">
    <citation type="journal article" date="2019" name="Int. J. Syst. Evol. Microbiol.">
        <title>The Global Catalogue of Microorganisms (GCM) 10K type strain sequencing project: providing services to taxonomists for standard genome sequencing and annotation.</title>
        <authorList>
            <consortium name="The Broad Institute Genomics Platform"/>
            <consortium name="The Broad Institute Genome Sequencing Center for Infectious Disease"/>
            <person name="Wu L."/>
            <person name="Ma J."/>
        </authorList>
    </citation>
    <scope>NUCLEOTIDE SEQUENCE [LARGE SCALE GENOMIC DNA]</scope>
    <source>
        <strain evidence="8">CGMCC 1.15342</strain>
    </source>
</reference>
<dbReference type="PANTHER" id="PTHR38039:SF1">
    <property type="entry name" value="TOXIN YOEB"/>
    <property type="match status" value="1"/>
</dbReference>
<comment type="similarity">
    <text evidence="1">Belongs to the YoeB family.</text>
</comment>
<gene>
    <name evidence="7" type="primary">yoeB</name>
    <name evidence="7" type="ORF">GCM10011386_11340</name>
</gene>
<protein>
    <recommendedName>
        <fullName evidence="6">Putative mRNA interferase YoeB</fullName>
    </recommendedName>
</protein>
<evidence type="ECO:0000256" key="1">
    <source>
        <dbReference type="ARBA" id="ARBA00008172"/>
    </source>
</evidence>
<dbReference type="InterPro" id="IPR009614">
    <property type="entry name" value="YoeB_toxin"/>
</dbReference>
<evidence type="ECO:0000313" key="8">
    <source>
        <dbReference type="Proteomes" id="UP000597338"/>
    </source>
</evidence>
<dbReference type="Pfam" id="PF06769">
    <property type="entry name" value="YoeB_toxin"/>
    <property type="match status" value="1"/>
</dbReference>
<accession>A0ABQ1L8W8</accession>
<evidence type="ECO:0000256" key="5">
    <source>
        <dbReference type="ARBA" id="ARBA00022801"/>
    </source>
</evidence>
<dbReference type="InterPro" id="IPR035093">
    <property type="entry name" value="RelE/ParE_toxin_dom_sf"/>
</dbReference>
<proteinExistence type="inferred from homology"/>
<sequence length="85" mass="9907">MLDINIQPLAWGHLGWWAKNNPKTLLKIHELITITARTPFEGVGKPEPLKHSHKGYWSRRITQEHRLVYKVESERIVVVSAKGHY</sequence>
<dbReference type="SUPFAM" id="SSF143011">
    <property type="entry name" value="RelE-like"/>
    <property type="match status" value="1"/>
</dbReference>
<dbReference type="EMBL" id="BMIK01000002">
    <property type="protein sequence ID" value="GGC21129.1"/>
    <property type="molecule type" value="Genomic_DNA"/>
</dbReference>
<evidence type="ECO:0000256" key="4">
    <source>
        <dbReference type="ARBA" id="ARBA00022759"/>
    </source>
</evidence>
<keyword evidence="3" id="KW-0540">Nuclease</keyword>
<dbReference type="Gene3D" id="3.30.2310.20">
    <property type="entry name" value="RelE-like"/>
    <property type="match status" value="1"/>
</dbReference>
<evidence type="ECO:0000256" key="2">
    <source>
        <dbReference type="ARBA" id="ARBA00022649"/>
    </source>
</evidence>
<organism evidence="7 8">
    <name type="scientific">Parapedobacter defluvii</name>
    <dbReference type="NCBI Taxonomy" id="2045106"/>
    <lineage>
        <taxon>Bacteria</taxon>
        <taxon>Pseudomonadati</taxon>
        <taxon>Bacteroidota</taxon>
        <taxon>Sphingobacteriia</taxon>
        <taxon>Sphingobacteriales</taxon>
        <taxon>Sphingobacteriaceae</taxon>
        <taxon>Parapedobacter</taxon>
    </lineage>
</organism>
<dbReference type="RefSeq" id="WP_188748369.1">
    <property type="nucleotide sequence ID" value="NZ_BMIK01000002.1"/>
</dbReference>
<keyword evidence="2" id="KW-1277">Toxin-antitoxin system</keyword>
<keyword evidence="5" id="KW-0378">Hydrolase</keyword>
<name>A0ABQ1L8W8_9SPHI</name>
<evidence type="ECO:0000256" key="3">
    <source>
        <dbReference type="ARBA" id="ARBA00022722"/>
    </source>
</evidence>
<keyword evidence="8" id="KW-1185">Reference proteome</keyword>
<dbReference type="Proteomes" id="UP000597338">
    <property type="component" value="Unassembled WGS sequence"/>
</dbReference>
<comment type="caution">
    <text evidence="7">The sequence shown here is derived from an EMBL/GenBank/DDBJ whole genome shotgun (WGS) entry which is preliminary data.</text>
</comment>
<evidence type="ECO:0000313" key="7">
    <source>
        <dbReference type="EMBL" id="GGC21129.1"/>
    </source>
</evidence>